<feature type="domain" description="PAC" evidence="9">
    <location>
        <begin position="422"/>
        <end position="473"/>
    </location>
</feature>
<dbReference type="KEGG" id="aba:Acid345_0843"/>
<evidence type="ECO:0000256" key="3">
    <source>
        <dbReference type="ARBA" id="ARBA00022553"/>
    </source>
</evidence>
<dbReference type="GO" id="GO:0000155">
    <property type="term" value="F:phosphorelay sensor kinase activity"/>
    <property type="evidence" value="ECO:0007669"/>
    <property type="project" value="InterPro"/>
</dbReference>
<dbReference type="InterPro" id="IPR000700">
    <property type="entry name" value="PAS-assoc_C"/>
</dbReference>
<protein>
    <recommendedName>
        <fullName evidence="2">histidine kinase</fullName>
        <ecNumber evidence="2">2.7.13.3</ecNumber>
    </recommendedName>
</protein>
<dbReference type="SMART" id="SM00091">
    <property type="entry name" value="PAS"/>
    <property type="match status" value="2"/>
</dbReference>
<evidence type="ECO:0000313" key="11">
    <source>
        <dbReference type="Proteomes" id="UP000002432"/>
    </source>
</evidence>
<evidence type="ECO:0000256" key="5">
    <source>
        <dbReference type="ARBA" id="ARBA00022777"/>
    </source>
</evidence>
<dbReference type="Gene3D" id="1.10.287.130">
    <property type="match status" value="1"/>
</dbReference>
<dbReference type="InterPro" id="IPR005467">
    <property type="entry name" value="His_kinase_dom"/>
</dbReference>
<dbReference type="SUPFAM" id="SSF55781">
    <property type="entry name" value="GAF domain-like"/>
    <property type="match status" value="1"/>
</dbReference>
<dbReference type="PROSITE" id="PS50113">
    <property type="entry name" value="PAC"/>
    <property type="match status" value="2"/>
</dbReference>
<feature type="domain" description="PAC" evidence="9">
    <location>
        <begin position="295"/>
        <end position="347"/>
    </location>
</feature>
<dbReference type="Gene3D" id="3.30.450.20">
    <property type="entry name" value="PAS domain"/>
    <property type="match status" value="2"/>
</dbReference>
<dbReference type="CDD" id="cd00082">
    <property type="entry name" value="HisKA"/>
    <property type="match status" value="1"/>
</dbReference>
<dbReference type="InterPro" id="IPR035965">
    <property type="entry name" value="PAS-like_dom_sf"/>
</dbReference>
<dbReference type="Pfam" id="PF02518">
    <property type="entry name" value="HATPase_c"/>
    <property type="match status" value="1"/>
</dbReference>
<dbReference type="NCBIfam" id="TIGR00229">
    <property type="entry name" value="sensory_box"/>
    <property type="match status" value="1"/>
</dbReference>
<proteinExistence type="predicted"/>
<keyword evidence="4 10" id="KW-0808">Transferase</keyword>
<dbReference type="PRINTS" id="PR00344">
    <property type="entry name" value="BCTRLSENSOR"/>
</dbReference>
<dbReference type="PANTHER" id="PTHR43304:SF1">
    <property type="entry name" value="PAC DOMAIN-CONTAINING PROTEIN"/>
    <property type="match status" value="1"/>
</dbReference>
<dbReference type="FunFam" id="3.30.450.20:FF:000099">
    <property type="entry name" value="Sensory box sensor histidine kinase"/>
    <property type="match status" value="1"/>
</dbReference>
<dbReference type="Gene3D" id="3.30.565.10">
    <property type="entry name" value="Histidine kinase-like ATPase, C-terminal domain"/>
    <property type="match status" value="1"/>
</dbReference>
<dbReference type="Pfam" id="PF00512">
    <property type="entry name" value="HisKA"/>
    <property type="match status" value="1"/>
</dbReference>
<keyword evidence="11" id="KW-1185">Reference proteome</keyword>
<dbReference type="EC" id="2.7.13.3" evidence="2"/>
<sequence length="713" mass="80283">MSQKVEPSAEEIGRLQRCISDLIGVVALPTMWSGGDPEQVARTLLETLEGVLQLDFAFLRLTNPPSELLRTSALTPEQVRAIVARSLDDTPNAVCRAELSSGRDISAISVHLGLHGEFGVLIVGSQRFEFPQQTERLLLNVAANQAAIGLQEARRFGEQKRIARELDDKVAQRTRELADANEALRHEIEDRKEIEARLLESKEQQYHVRVELQKALDEIRKSEAKLHQVIDTIPTLAWCNLPDGPNEFLSKRWHEYTGLSPEESHGWGWQTAFHPEDLPALMKKWMELIETGEPDEIESRLRRYDGVYRWFLIRVEPFRDETGTIVRWYGTSTDIEERKQAEERSRRSEAFLAEGLNLARVGNFSWLVETDDIKWSDQLYQIFEFEPGQPITFEKIGSRVHPDDVHTLYNMIEKAQRNVSDFEYEHRLLMPDGSVKYLRLVAHAGRNSEHQVEYIGAVQDVTQRHLADDALARARSQLANVSRVTSLGVLTASIAHEVNQPLSGIITNASTCLRMLSAEPPNVEGARETALRTIRDGNRAADVISRLRTLFTRKDRSAEAVDLNDATKEVIALALNELHRGKVVLRPELGDDLPPVIGDRVQLQQVIMNLMRNASDAMSTIHDRPRDLLIRTESDGEAVRLSVTDSGVGFDAQSADRLFEAFYTTKNDGMGIGLSISRSIIEAHQGRLWATPNQGPGATFCFSLPCSTDTKVQ</sequence>
<dbReference type="InterPro" id="IPR000014">
    <property type="entry name" value="PAS"/>
</dbReference>
<dbReference type="Pfam" id="PF08447">
    <property type="entry name" value="PAS_3"/>
    <property type="match status" value="2"/>
</dbReference>
<dbReference type="InterPro" id="IPR036890">
    <property type="entry name" value="HATPase_C_sf"/>
</dbReference>
<keyword evidence="5 10" id="KW-0418">Kinase</keyword>
<dbReference type="SUPFAM" id="SSF47384">
    <property type="entry name" value="Homodimeric domain of signal transducing histidine kinase"/>
    <property type="match status" value="1"/>
</dbReference>
<dbReference type="InterPro" id="IPR003661">
    <property type="entry name" value="HisK_dim/P_dom"/>
</dbReference>
<evidence type="ECO:0000313" key="10">
    <source>
        <dbReference type="EMBL" id="ABF39848.1"/>
    </source>
</evidence>
<feature type="coiled-coil region" evidence="6">
    <location>
        <begin position="163"/>
        <end position="232"/>
    </location>
</feature>
<organism evidence="10 11">
    <name type="scientific">Koribacter versatilis (strain Ellin345)</name>
    <dbReference type="NCBI Taxonomy" id="204669"/>
    <lineage>
        <taxon>Bacteria</taxon>
        <taxon>Pseudomonadati</taxon>
        <taxon>Acidobacteriota</taxon>
        <taxon>Terriglobia</taxon>
        <taxon>Terriglobales</taxon>
        <taxon>Candidatus Korobacteraceae</taxon>
        <taxon>Candidatus Korobacter</taxon>
    </lineage>
</organism>
<accession>Q1ITF2</accession>
<dbReference type="PROSITE" id="PS50112">
    <property type="entry name" value="PAS"/>
    <property type="match status" value="1"/>
</dbReference>
<evidence type="ECO:0000256" key="1">
    <source>
        <dbReference type="ARBA" id="ARBA00000085"/>
    </source>
</evidence>
<dbReference type="PANTHER" id="PTHR43304">
    <property type="entry name" value="PHYTOCHROME-LIKE PROTEIN CPH1"/>
    <property type="match status" value="1"/>
</dbReference>
<reference evidence="10 11" key="1">
    <citation type="journal article" date="2009" name="Appl. Environ. Microbiol.">
        <title>Three genomes from the phylum Acidobacteria provide insight into the lifestyles of these microorganisms in soils.</title>
        <authorList>
            <person name="Ward N.L."/>
            <person name="Challacombe J.F."/>
            <person name="Janssen P.H."/>
            <person name="Henrissat B."/>
            <person name="Coutinho P.M."/>
            <person name="Wu M."/>
            <person name="Xie G."/>
            <person name="Haft D.H."/>
            <person name="Sait M."/>
            <person name="Badger J."/>
            <person name="Barabote R.D."/>
            <person name="Bradley B."/>
            <person name="Brettin T.S."/>
            <person name="Brinkac L.M."/>
            <person name="Bruce D."/>
            <person name="Creasy T."/>
            <person name="Daugherty S.C."/>
            <person name="Davidsen T.M."/>
            <person name="DeBoy R.T."/>
            <person name="Detter J.C."/>
            <person name="Dodson R.J."/>
            <person name="Durkin A.S."/>
            <person name="Ganapathy A."/>
            <person name="Gwinn-Giglio M."/>
            <person name="Han C.S."/>
            <person name="Khouri H."/>
            <person name="Kiss H."/>
            <person name="Kothari S.P."/>
            <person name="Madupu R."/>
            <person name="Nelson K.E."/>
            <person name="Nelson W.C."/>
            <person name="Paulsen I."/>
            <person name="Penn K."/>
            <person name="Ren Q."/>
            <person name="Rosovitz M.J."/>
            <person name="Selengut J.D."/>
            <person name="Shrivastava S."/>
            <person name="Sullivan S.A."/>
            <person name="Tapia R."/>
            <person name="Thompson L.S."/>
            <person name="Watkins K.L."/>
            <person name="Yang Q."/>
            <person name="Yu C."/>
            <person name="Zafar N."/>
            <person name="Zhou L."/>
            <person name="Kuske C.R."/>
        </authorList>
    </citation>
    <scope>NUCLEOTIDE SEQUENCE [LARGE SCALE GENOMIC DNA]</scope>
    <source>
        <strain evidence="10 11">Ellin345</strain>
    </source>
</reference>
<evidence type="ECO:0000259" key="7">
    <source>
        <dbReference type="PROSITE" id="PS50109"/>
    </source>
</evidence>
<evidence type="ECO:0000256" key="6">
    <source>
        <dbReference type="SAM" id="Coils"/>
    </source>
</evidence>
<keyword evidence="3" id="KW-0597">Phosphoprotein</keyword>
<dbReference type="EMBL" id="CP000360">
    <property type="protein sequence ID" value="ABF39848.1"/>
    <property type="molecule type" value="Genomic_DNA"/>
</dbReference>
<dbReference type="AlphaFoldDB" id="Q1ITF2"/>
<feature type="domain" description="Histidine kinase" evidence="7">
    <location>
        <begin position="493"/>
        <end position="708"/>
    </location>
</feature>
<comment type="catalytic activity">
    <reaction evidence="1">
        <text>ATP + protein L-histidine = ADP + protein N-phospho-L-histidine.</text>
        <dbReference type="EC" id="2.7.13.3"/>
    </reaction>
</comment>
<keyword evidence="6" id="KW-0175">Coiled coil</keyword>
<dbReference type="SMART" id="SM00086">
    <property type="entry name" value="PAC"/>
    <property type="match status" value="2"/>
</dbReference>
<dbReference type="InterPro" id="IPR036097">
    <property type="entry name" value="HisK_dim/P_sf"/>
</dbReference>
<dbReference type="InterPro" id="IPR052162">
    <property type="entry name" value="Sensor_kinase/Photoreceptor"/>
</dbReference>
<dbReference type="InterPro" id="IPR003594">
    <property type="entry name" value="HATPase_dom"/>
</dbReference>
<dbReference type="SMART" id="SM00387">
    <property type="entry name" value="HATPase_c"/>
    <property type="match status" value="1"/>
</dbReference>
<dbReference type="SMART" id="SM00388">
    <property type="entry name" value="HisKA"/>
    <property type="match status" value="1"/>
</dbReference>
<dbReference type="eggNOG" id="COG4191">
    <property type="taxonomic scope" value="Bacteria"/>
</dbReference>
<dbReference type="PROSITE" id="PS50109">
    <property type="entry name" value="HIS_KIN"/>
    <property type="match status" value="1"/>
</dbReference>
<dbReference type="InterPro" id="IPR004358">
    <property type="entry name" value="Sig_transdc_His_kin-like_C"/>
</dbReference>
<evidence type="ECO:0000259" key="9">
    <source>
        <dbReference type="PROSITE" id="PS50113"/>
    </source>
</evidence>
<feature type="domain" description="PAS" evidence="8">
    <location>
        <begin position="222"/>
        <end position="292"/>
    </location>
</feature>
<evidence type="ECO:0000256" key="4">
    <source>
        <dbReference type="ARBA" id="ARBA00022679"/>
    </source>
</evidence>
<dbReference type="InterPro" id="IPR013655">
    <property type="entry name" value="PAS_fold_3"/>
</dbReference>
<dbReference type="HOGENOM" id="CLU_000445_114_39_0"/>
<dbReference type="SUPFAM" id="SSF55874">
    <property type="entry name" value="ATPase domain of HSP90 chaperone/DNA topoisomerase II/histidine kinase"/>
    <property type="match status" value="1"/>
</dbReference>
<name>Q1ITF2_KORVE</name>
<dbReference type="EnsemblBacteria" id="ABF39848">
    <property type="protein sequence ID" value="ABF39848"/>
    <property type="gene ID" value="Acid345_0843"/>
</dbReference>
<dbReference type="Gene3D" id="2.10.70.100">
    <property type="match status" value="1"/>
</dbReference>
<dbReference type="Proteomes" id="UP000002432">
    <property type="component" value="Chromosome"/>
</dbReference>
<dbReference type="STRING" id="204669.Acid345_0843"/>
<gene>
    <name evidence="10" type="ordered locus">Acid345_0843</name>
</gene>
<evidence type="ECO:0000259" key="8">
    <source>
        <dbReference type="PROSITE" id="PS50112"/>
    </source>
</evidence>
<dbReference type="SUPFAM" id="SSF55785">
    <property type="entry name" value="PYP-like sensor domain (PAS domain)"/>
    <property type="match status" value="2"/>
</dbReference>
<dbReference type="InterPro" id="IPR001610">
    <property type="entry name" value="PAC"/>
</dbReference>
<dbReference type="eggNOG" id="COG2203">
    <property type="taxonomic scope" value="Bacteria"/>
</dbReference>
<dbReference type="CDD" id="cd00130">
    <property type="entry name" value="PAS"/>
    <property type="match status" value="2"/>
</dbReference>
<evidence type="ECO:0000256" key="2">
    <source>
        <dbReference type="ARBA" id="ARBA00012438"/>
    </source>
</evidence>